<evidence type="ECO:0000313" key="2">
    <source>
        <dbReference type="Proteomes" id="UP000319177"/>
    </source>
</evidence>
<evidence type="ECO:0000313" key="1">
    <source>
        <dbReference type="EMBL" id="TPC31468.1"/>
    </source>
</evidence>
<dbReference type="RefSeq" id="WP_080213763.1">
    <property type="nucleotide sequence ID" value="NZ_CP037960.1"/>
</dbReference>
<protein>
    <submittedName>
        <fullName evidence="1">Uncharacterized protein</fullName>
    </submittedName>
</protein>
<gene>
    <name evidence="1" type="ORF">E9126_13920</name>
</gene>
<dbReference type="AlphaFoldDB" id="A0A5W7F326"/>
<proteinExistence type="predicted"/>
<dbReference type="Proteomes" id="UP000319177">
    <property type="component" value="Unassembled WGS sequence"/>
</dbReference>
<name>A0A5W7F326_SALET</name>
<accession>A0A5W7F326</accession>
<comment type="caution">
    <text evidence="1">The sequence shown here is derived from an EMBL/GenBank/DDBJ whole genome shotgun (WGS) entry which is preliminary data.</text>
</comment>
<sequence>MNITPEEKSLFPHSQLLLHRAAEALTLRLQQQDPHHLGVTPRELIDMFAAGSISICYDWGHMGLIVPDIYDARMLDAKQLDHINHTDIPTIYARKYGSSEAPATMKIPHGSPDSPHDFDLNDFGWENMVVPQVEMVKAYRLLAPTHSRPLEENKPVHGIAEHHASNREQLYKIAIGVLADYPEECRGTRKEFSPAKWRDAILKHAKEYPPLMIMGVDTIEDHLAAAVNIKTRANRQKG</sequence>
<reference evidence="1 2" key="1">
    <citation type="submission" date="2019-04" db="EMBL/GenBank/DDBJ databases">
        <title>Salmonella Goldcoast in Taiwan.</title>
        <authorList>
            <person name="Feng Y."/>
            <person name="Chiu C.-H."/>
        </authorList>
    </citation>
    <scope>NUCLEOTIDE SEQUENCE [LARGE SCALE GENOMIC DNA]</scope>
    <source>
        <strain evidence="1 2">Sal-5807</strain>
    </source>
</reference>
<organism evidence="1 2">
    <name type="scientific">Salmonella enterica subsp. enterica serovar Goldcoast</name>
    <dbReference type="NCBI Taxonomy" id="260678"/>
    <lineage>
        <taxon>Bacteria</taxon>
        <taxon>Pseudomonadati</taxon>
        <taxon>Pseudomonadota</taxon>
        <taxon>Gammaproteobacteria</taxon>
        <taxon>Enterobacterales</taxon>
        <taxon>Enterobacteriaceae</taxon>
        <taxon>Salmonella</taxon>
    </lineage>
</organism>
<dbReference type="EMBL" id="SSWB01000019">
    <property type="protein sequence ID" value="TPC31468.1"/>
    <property type="molecule type" value="Genomic_DNA"/>
</dbReference>